<sequence>MEKSKINRGLFNYFDEGATGGHSGTNATRHRMASLLYWKGMNVDIKQWIQECIVCQHYKYNTTSHLGLFQPLPLPSRIWSAITMDFIEELPSSKGNDTILMVIIRLTNYDHFIALAHPYTVASVAV</sequence>
<dbReference type="PANTHER" id="PTHR47266">
    <property type="entry name" value="ENDONUCLEASE-RELATED"/>
    <property type="match status" value="1"/>
</dbReference>
<proteinExistence type="predicted"/>
<dbReference type="InterPro" id="IPR041588">
    <property type="entry name" value="Integrase_H2C2"/>
</dbReference>
<dbReference type="InterPro" id="IPR052160">
    <property type="entry name" value="Gypsy_RT_Integrase-like"/>
</dbReference>
<dbReference type="Gene3D" id="1.10.340.70">
    <property type="match status" value="1"/>
</dbReference>
<keyword evidence="3" id="KW-1185">Reference proteome</keyword>
<dbReference type="Proteomes" id="UP000325315">
    <property type="component" value="Unassembled WGS sequence"/>
</dbReference>
<dbReference type="OrthoDB" id="1938712at2759"/>
<accession>A0A5B6WSW8</accession>
<evidence type="ECO:0000313" key="3">
    <source>
        <dbReference type="Proteomes" id="UP000325315"/>
    </source>
</evidence>
<feature type="domain" description="Integrase zinc-binding" evidence="1">
    <location>
        <begin position="10"/>
        <end position="60"/>
    </location>
</feature>
<evidence type="ECO:0000259" key="1">
    <source>
        <dbReference type="Pfam" id="PF17921"/>
    </source>
</evidence>
<reference evidence="3" key="1">
    <citation type="journal article" date="2019" name="Plant Biotechnol. J.">
        <title>Genome sequencing of the Australian wild diploid species Gossypium australe highlights disease resistance and delayed gland morphogenesis.</title>
        <authorList>
            <person name="Cai Y."/>
            <person name="Cai X."/>
            <person name="Wang Q."/>
            <person name="Wang P."/>
            <person name="Zhang Y."/>
            <person name="Cai C."/>
            <person name="Xu Y."/>
            <person name="Wang K."/>
            <person name="Zhou Z."/>
            <person name="Wang C."/>
            <person name="Geng S."/>
            <person name="Li B."/>
            <person name="Dong Q."/>
            <person name="Hou Y."/>
            <person name="Wang H."/>
            <person name="Ai P."/>
            <person name="Liu Z."/>
            <person name="Yi F."/>
            <person name="Sun M."/>
            <person name="An G."/>
            <person name="Cheng J."/>
            <person name="Zhang Y."/>
            <person name="Shi Q."/>
            <person name="Xie Y."/>
            <person name="Shi X."/>
            <person name="Chang Y."/>
            <person name="Huang F."/>
            <person name="Chen Y."/>
            <person name="Hong S."/>
            <person name="Mi L."/>
            <person name="Sun Q."/>
            <person name="Zhang L."/>
            <person name="Zhou B."/>
            <person name="Peng R."/>
            <person name="Zhang X."/>
            <person name="Liu F."/>
        </authorList>
    </citation>
    <scope>NUCLEOTIDE SEQUENCE [LARGE SCALE GENOMIC DNA]</scope>
    <source>
        <strain evidence="3">cv. PA1801</strain>
    </source>
</reference>
<protein>
    <submittedName>
        <fullName evidence="2">Transposon Ty3-I Gag-Pol polyprotein</fullName>
    </submittedName>
</protein>
<gene>
    <name evidence="2" type="ORF">EPI10_006319</name>
</gene>
<dbReference type="EMBL" id="SMMG02000002">
    <property type="protein sequence ID" value="KAA3484224.1"/>
    <property type="molecule type" value="Genomic_DNA"/>
</dbReference>
<name>A0A5B6WSW8_9ROSI</name>
<evidence type="ECO:0000313" key="2">
    <source>
        <dbReference type="EMBL" id="KAA3484224.1"/>
    </source>
</evidence>
<comment type="caution">
    <text evidence="2">The sequence shown here is derived from an EMBL/GenBank/DDBJ whole genome shotgun (WGS) entry which is preliminary data.</text>
</comment>
<organism evidence="2 3">
    <name type="scientific">Gossypium australe</name>
    <dbReference type="NCBI Taxonomy" id="47621"/>
    <lineage>
        <taxon>Eukaryota</taxon>
        <taxon>Viridiplantae</taxon>
        <taxon>Streptophyta</taxon>
        <taxon>Embryophyta</taxon>
        <taxon>Tracheophyta</taxon>
        <taxon>Spermatophyta</taxon>
        <taxon>Magnoliopsida</taxon>
        <taxon>eudicotyledons</taxon>
        <taxon>Gunneridae</taxon>
        <taxon>Pentapetalae</taxon>
        <taxon>rosids</taxon>
        <taxon>malvids</taxon>
        <taxon>Malvales</taxon>
        <taxon>Malvaceae</taxon>
        <taxon>Malvoideae</taxon>
        <taxon>Gossypium</taxon>
    </lineage>
</organism>
<dbReference type="AlphaFoldDB" id="A0A5B6WSW8"/>
<dbReference type="Pfam" id="PF17921">
    <property type="entry name" value="Integrase_H2C2"/>
    <property type="match status" value="1"/>
</dbReference>